<dbReference type="HAMAP" id="MF_01523">
    <property type="entry name" value="16SrRNA_methyltr_J"/>
    <property type="match status" value="1"/>
</dbReference>
<dbReference type="Gene3D" id="3.40.50.150">
    <property type="entry name" value="Vaccinia Virus protein VP39"/>
    <property type="match status" value="1"/>
</dbReference>
<feature type="binding site" evidence="1">
    <location>
        <position position="180"/>
    </location>
    <ligand>
        <name>S-adenosyl-L-methionine</name>
        <dbReference type="ChEBI" id="CHEBI:59789"/>
    </ligand>
</feature>
<comment type="similarity">
    <text evidence="1">Belongs to the methyltransferase superfamily. RsmJ family.</text>
</comment>
<keyword evidence="1" id="KW-0698">rRNA processing</keyword>
<evidence type="ECO:0000256" key="1">
    <source>
        <dbReference type="HAMAP-Rule" id="MF_01523"/>
    </source>
</evidence>
<comment type="caution">
    <text evidence="1">Lacks conserved residue(s) required for the propagation of feature annotation.</text>
</comment>
<comment type="catalytic activity">
    <reaction evidence="1">
        <text>guanosine(1516) in 16S rRNA + S-adenosyl-L-methionine = N(2)-methylguanosine(1516) in 16S rRNA + S-adenosyl-L-homocysteine + H(+)</text>
        <dbReference type="Rhea" id="RHEA:43220"/>
        <dbReference type="Rhea" id="RHEA-COMP:10412"/>
        <dbReference type="Rhea" id="RHEA-COMP:10413"/>
        <dbReference type="ChEBI" id="CHEBI:15378"/>
        <dbReference type="ChEBI" id="CHEBI:57856"/>
        <dbReference type="ChEBI" id="CHEBI:59789"/>
        <dbReference type="ChEBI" id="CHEBI:74269"/>
        <dbReference type="ChEBI" id="CHEBI:74481"/>
        <dbReference type="EC" id="2.1.1.242"/>
    </reaction>
</comment>
<dbReference type="EMBL" id="CP109965">
    <property type="protein sequence ID" value="WAJ70317.1"/>
    <property type="molecule type" value="Genomic_DNA"/>
</dbReference>
<dbReference type="InterPro" id="IPR029063">
    <property type="entry name" value="SAM-dependent_MTases_sf"/>
</dbReference>
<organism evidence="2 3">
    <name type="scientific">Catenovulum adriaticum</name>
    <dbReference type="NCBI Taxonomy" id="2984846"/>
    <lineage>
        <taxon>Bacteria</taxon>
        <taxon>Pseudomonadati</taxon>
        <taxon>Pseudomonadota</taxon>
        <taxon>Gammaproteobacteria</taxon>
        <taxon>Alteromonadales</taxon>
        <taxon>Alteromonadaceae</taxon>
        <taxon>Catenovulum</taxon>
    </lineage>
</organism>
<keyword evidence="1 2" id="KW-0489">Methyltransferase</keyword>
<keyword evidence="1" id="KW-0808">Transferase</keyword>
<dbReference type="Pfam" id="PF04445">
    <property type="entry name" value="SAM_MT"/>
    <property type="match status" value="1"/>
</dbReference>
<accession>A0ABY7ANM0</accession>
<keyword evidence="1" id="KW-0963">Cytoplasm</keyword>
<keyword evidence="3" id="KW-1185">Reference proteome</keyword>
<dbReference type="InterPro" id="IPR007536">
    <property type="entry name" value="16SrRNA_methylTrfase_J"/>
</dbReference>
<dbReference type="EC" id="2.1.1.242" evidence="1"/>
<feature type="binding site" evidence="1">
    <location>
        <begin position="123"/>
        <end position="124"/>
    </location>
    <ligand>
        <name>S-adenosyl-L-methionine</name>
        <dbReference type="ChEBI" id="CHEBI:59789"/>
    </ligand>
</feature>
<reference evidence="2" key="1">
    <citation type="submission" date="2022-10" db="EMBL/GenBank/DDBJ databases">
        <title>Catenovulum adriacola sp. nov. isolated in the Harbour of Susak.</title>
        <authorList>
            <person name="Schoch T."/>
            <person name="Reich S.J."/>
            <person name="Stoeferle S."/>
            <person name="Flaiz M."/>
            <person name="Kazda M."/>
            <person name="Riedel C.U."/>
            <person name="Duerre P."/>
        </authorList>
    </citation>
    <scope>NUCLEOTIDE SEQUENCE</scope>
    <source>
        <strain evidence="2">TS8</strain>
    </source>
</reference>
<proteinExistence type="inferred from homology"/>
<evidence type="ECO:0000313" key="3">
    <source>
        <dbReference type="Proteomes" id="UP001163726"/>
    </source>
</evidence>
<protein>
    <recommendedName>
        <fullName evidence="1">Ribosomal RNA small subunit methyltransferase J</fullName>
        <ecNumber evidence="1">2.1.1.242</ecNumber>
    </recommendedName>
    <alternativeName>
        <fullName evidence="1">16S rRNA m2G1516 methyltransferase</fullName>
    </alternativeName>
    <alternativeName>
        <fullName evidence="1">rRNA (guanine-N(2)-)-methyltransferase</fullName>
    </alternativeName>
</protein>
<gene>
    <name evidence="1" type="primary">rsmJ</name>
    <name evidence="2" type="ORF">OLW01_00435</name>
</gene>
<comment type="function">
    <text evidence="1">Specifically methylates the guanosine in position 1516 of 16S rRNA.</text>
</comment>
<dbReference type="SUPFAM" id="SSF53335">
    <property type="entry name" value="S-adenosyl-L-methionine-dependent methyltransferases"/>
    <property type="match status" value="1"/>
</dbReference>
<evidence type="ECO:0000313" key="2">
    <source>
        <dbReference type="EMBL" id="WAJ70317.1"/>
    </source>
</evidence>
<feature type="binding site" evidence="1">
    <location>
        <begin position="107"/>
        <end position="108"/>
    </location>
    <ligand>
        <name>S-adenosyl-L-methionine</name>
        <dbReference type="ChEBI" id="CHEBI:59789"/>
    </ligand>
</feature>
<dbReference type="GO" id="GO:0008168">
    <property type="term" value="F:methyltransferase activity"/>
    <property type="evidence" value="ECO:0007669"/>
    <property type="project" value="UniProtKB-KW"/>
</dbReference>
<name>A0ABY7ANM0_9ALTE</name>
<keyword evidence="1" id="KW-0949">S-adenosyl-L-methionine</keyword>
<dbReference type="CDD" id="cd02440">
    <property type="entry name" value="AdoMet_MTases"/>
    <property type="match status" value="1"/>
</dbReference>
<comment type="subcellular location">
    <subcellularLocation>
        <location evidence="1">Cytoplasm</location>
    </subcellularLocation>
</comment>
<dbReference type="Proteomes" id="UP001163726">
    <property type="component" value="Chromosome"/>
</dbReference>
<sequence length="258" mass="28980">MTTSLIIKASETEIEMNEYLKQLSVEFGFKLVTKSDSPLQLIWQDGQLQLFQIEQKNQGGVRVDFCSSQSEYRRNQASIKKEVIARAVGIKANYRPNVLDATAGLGRDGFVLAALGCNVTWLERHPCVAALLFDGLYRAQQDPNIGDWVSQRLKLIHSSALTSEDILPQLAQKPDVVYLDPMYPHKKKSAAVKKEMKVFQSLVGADLDADGLLASARKMAVKRVVVKRPDYAKPLNGEKPNFTIDSKKHRFDIYLINE</sequence>
<dbReference type="GO" id="GO:0032259">
    <property type="term" value="P:methylation"/>
    <property type="evidence" value="ECO:0007669"/>
    <property type="project" value="UniProtKB-KW"/>
</dbReference>
<dbReference type="PANTHER" id="PTHR36112">
    <property type="entry name" value="RIBOSOMAL RNA SMALL SUBUNIT METHYLTRANSFERASE J"/>
    <property type="match status" value="1"/>
</dbReference>
<dbReference type="PANTHER" id="PTHR36112:SF1">
    <property type="entry name" value="RIBOSOMAL RNA SMALL SUBUNIT METHYLTRANSFERASE J"/>
    <property type="match status" value="1"/>
</dbReference>